<evidence type="ECO:0000313" key="2">
    <source>
        <dbReference type="EMBL" id="TXC04074.1"/>
    </source>
</evidence>
<name>A0A5C6T0Z7_FUSOC</name>
<sequence length="149" mass="17431">MTETEQRQQRQGRPDDGAKKIECHEDIFWSSISARVSDKDHKNWDRMGKDVHFAYRPGGLCLPFCFFVFSVYSRFPSCLHSFPSGQLLSFLFFLLFFFSTVTFYYSWIGPLLWFGLPRGRTNSRGICCCIPVYYFCIGVQDTARLLEED</sequence>
<accession>A0A5C6T0Z7</accession>
<evidence type="ECO:0000313" key="3">
    <source>
        <dbReference type="Proteomes" id="UP000321331"/>
    </source>
</evidence>
<comment type="caution">
    <text evidence="2">The sequence shown here is derived from an EMBL/GenBank/DDBJ whole genome shotgun (WGS) entry which is preliminary data.</text>
</comment>
<keyword evidence="1" id="KW-0472">Membrane</keyword>
<keyword evidence="1" id="KW-1133">Transmembrane helix</keyword>
<proteinExistence type="predicted"/>
<feature type="transmembrane region" description="Helical" evidence="1">
    <location>
        <begin position="87"/>
        <end position="114"/>
    </location>
</feature>
<gene>
    <name evidence="2" type="ORF">FocTR4_00000835</name>
</gene>
<organism evidence="2 3">
    <name type="scientific">Fusarium oxysporum f. sp. cubense</name>
    <dbReference type="NCBI Taxonomy" id="61366"/>
    <lineage>
        <taxon>Eukaryota</taxon>
        <taxon>Fungi</taxon>
        <taxon>Dikarya</taxon>
        <taxon>Ascomycota</taxon>
        <taxon>Pezizomycotina</taxon>
        <taxon>Sordariomycetes</taxon>
        <taxon>Hypocreomycetidae</taxon>
        <taxon>Hypocreales</taxon>
        <taxon>Nectriaceae</taxon>
        <taxon>Fusarium</taxon>
        <taxon>Fusarium oxysporum species complex</taxon>
    </lineage>
</organism>
<dbReference type="AlphaFoldDB" id="A0A5C6T0Z7"/>
<feature type="transmembrane region" description="Helical" evidence="1">
    <location>
        <begin position="53"/>
        <end position="75"/>
    </location>
</feature>
<keyword evidence="1" id="KW-0812">Transmembrane</keyword>
<reference evidence="2 3" key="1">
    <citation type="submission" date="2019-07" db="EMBL/GenBank/DDBJ databases">
        <title>The First High-Quality Draft Genome Sequence of the Causal Agent of the Current Panama Disease Epidemic.</title>
        <authorList>
            <person name="Warmington R.J."/>
            <person name="Kay W."/>
            <person name="Jeffries A."/>
            <person name="Bebber D."/>
            <person name="Moore K."/>
            <person name="Studholme D.J."/>
        </authorList>
    </citation>
    <scope>NUCLEOTIDE SEQUENCE [LARGE SCALE GENOMIC DNA]</scope>
    <source>
        <strain evidence="2 3">TR4</strain>
    </source>
</reference>
<evidence type="ECO:0000256" key="1">
    <source>
        <dbReference type="SAM" id="Phobius"/>
    </source>
</evidence>
<dbReference type="Proteomes" id="UP000321331">
    <property type="component" value="Unassembled WGS sequence"/>
</dbReference>
<protein>
    <submittedName>
        <fullName evidence="2">Uncharacterized protein</fullName>
    </submittedName>
</protein>
<dbReference type="EMBL" id="VMNF01000007">
    <property type="protein sequence ID" value="TXC04074.1"/>
    <property type="molecule type" value="Genomic_DNA"/>
</dbReference>